<organism evidence="2 3">
    <name type="scientific">Pararge aegeria aegeria</name>
    <dbReference type="NCBI Taxonomy" id="348720"/>
    <lineage>
        <taxon>Eukaryota</taxon>
        <taxon>Metazoa</taxon>
        <taxon>Ecdysozoa</taxon>
        <taxon>Arthropoda</taxon>
        <taxon>Hexapoda</taxon>
        <taxon>Insecta</taxon>
        <taxon>Pterygota</taxon>
        <taxon>Neoptera</taxon>
        <taxon>Endopterygota</taxon>
        <taxon>Lepidoptera</taxon>
        <taxon>Glossata</taxon>
        <taxon>Ditrysia</taxon>
        <taxon>Papilionoidea</taxon>
        <taxon>Nymphalidae</taxon>
        <taxon>Satyrinae</taxon>
        <taxon>Satyrini</taxon>
        <taxon>Parargina</taxon>
        <taxon>Pararge</taxon>
    </lineage>
</organism>
<sequence length="563" mass="64352">MIVKDIIATSIIPEKIKNVMTGVIKSGIFPAIWKTAKLVLLRKPNKKADDPAGYRPLSLLDCYGKLLEAILLGRIEELLQNHCNLADTQFGFRKGKSTLGAIEKVVAMAEAAKQGTQRNKKLCALITLDVKNAFNSAPWQAILEEIKRRGFPQYMYNLIDSYLDQRHVVVRDAKGTTKTFEVSSGVPQGSILGPTLWNILYDEVLRLDLGSEVQLVGFADDLALIVTAQKEYVLMKKANIALGRISDWMKHKRLRLAPEKTEAIMLSGKKRYGPISFLVDGVEVRPGEKLKYLGIWFDRCLKFNKHIEEVSGKAERLTAALGRLMPRRGGPRASKRKLLASVAHSVMLYGAPIWVNTLKMDKYKKMLTRIQRLLAIRICGAYRTISLEAVQVIAGLIPIERLALERTRRYRKDKNTPEEERKRTLIEWEAEWRSRGKGAWTRELIPNLKEWMERKHGEVDRWLTQVLSGHGVFNTYLHTIGKAISDECPYCGENDTPQHAIFECRMFERERNMTLGKGSKLTPKNFIPRMLANKDEWEKVAKLVKLIMKTREDDEWDRQNIEA</sequence>
<protein>
    <submittedName>
        <fullName evidence="2">Jg20059 protein</fullName>
    </submittedName>
</protein>
<accession>A0A8S4RAX9</accession>
<feature type="domain" description="Reverse transcriptase" evidence="1">
    <location>
        <begin position="22"/>
        <end position="297"/>
    </location>
</feature>
<evidence type="ECO:0000313" key="2">
    <source>
        <dbReference type="EMBL" id="CAH2233980.1"/>
    </source>
</evidence>
<keyword evidence="3" id="KW-1185">Reference proteome</keyword>
<dbReference type="GO" id="GO:0071897">
    <property type="term" value="P:DNA biosynthetic process"/>
    <property type="evidence" value="ECO:0007669"/>
    <property type="project" value="UniProtKB-ARBA"/>
</dbReference>
<dbReference type="OrthoDB" id="7466649at2759"/>
<evidence type="ECO:0000259" key="1">
    <source>
        <dbReference type="PROSITE" id="PS50878"/>
    </source>
</evidence>
<name>A0A8S4RAX9_9NEOP</name>
<gene>
    <name evidence="2" type="primary">jg20059</name>
    <name evidence="2" type="ORF">PAEG_LOCUS11880</name>
</gene>
<reference evidence="2" key="1">
    <citation type="submission" date="2022-03" db="EMBL/GenBank/DDBJ databases">
        <authorList>
            <person name="Lindestad O."/>
        </authorList>
    </citation>
    <scope>NUCLEOTIDE SEQUENCE</scope>
</reference>
<dbReference type="AlphaFoldDB" id="A0A8S4RAX9"/>
<dbReference type="CDD" id="cd01650">
    <property type="entry name" value="RT_nLTR_like"/>
    <property type="match status" value="1"/>
</dbReference>
<dbReference type="EMBL" id="CAKXAJ010025016">
    <property type="protein sequence ID" value="CAH2233980.1"/>
    <property type="molecule type" value="Genomic_DNA"/>
</dbReference>
<comment type="caution">
    <text evidence="2">The sequence shown here is derived from an EMBL/GenBank/DDBJ whole genome shotgun (WGS) entry which is preliminary data.</text>
</comment>
<dbReference type="PROSITE" id="PS50878">
    <property type="entry name" value="RT_POL"/>
    <property type="match status" value="1"/>
</dbReference>
<evidence type="ECO:0000313" key="3">
    <source>
        <dbReference type="Proteomes" id="UP000838756"/>
    </source>
</evidence>
<proteinExistence type="predicted"/>
<dbReference type="Proteomes" id="UP000838756">
    <property type="component" value="Unassembled WGS sequence"/>
</dbReference>
<dbReference type="SUPFAM" id="SSF56672">
    <property type="entry name" value="DNA/RNA polymerases"/>
    <property type="match status" value="1"/>
</dbReference>
<dbReference type="InterPro" id="IPR043502">
    <property type="entry name" value="DNA/RNA_pol_sf"/>
</dbReference>
<dbReference type="PANTHER" id="PTHR19446">
    <property type="entry name" value="REVERSE TRANSCRIPTASES"/>
    <property type="match status" value="1"/>
</dbReference>
<dbReference type="Pfam" id="PF00078">
    <property type="entry name" value="RVT_1"/>
    <property type="match status" value="1"/>
</dbReference>
<dbReference type="InterPro" id="IPR000477">
    <property type="entry name" value="RT_dom"/>
</dbReference>